<feature type="compositionally biased region" description="Polar residues" evidence="1">
    <location>
        <begin position="179"/>
        <end position="188"/>
    </location>
</feature>
<feature type="region of interest" description="Disordered" evidence="1">
    <location>
        <begin position="338"/>
        <end position="422"/>
    </location>
</feature>
<feature type="compositionally biased region" description="Low complexity" evidence="1">
    <location>
        <begin position="686"/>
        <end position="709"/>
    </location>
</feature>
<feature type="region of interest" description="Disordered" evidence="1">
    <location>
        <begin position="444"/>
        <end position="474"/>
    </location>
</feature>
<feature type="compositionally biased region" description="Polar residues" evidence="1">
    <location>
        <begin position="84"/>
        <end position="93"/>
    </location>
</feature>
<feature type="compositionally biased region" description="Basic residues" evidence="1">
    <location>
        <begin position="624"/>
        <end position="636"/>
    </location>
</feature>
<reference evidence="2" key="1">
    <citation type="journal article" date="2023" name="Mol. Phylogenet. Evol.">
        <title>Genome-scale phylogeny and comparative genomics of the fungal order Sordariales.</title>
        <authorList>
            <person name="Hensen N."/>
            <person name="Bonometti L."/>
            <person name="Westerberg I."/>
            <person name="Brannstrom I.O."/>
            <person name="Guillou S."/>
            <person name="Cros-Aarteil S."/>
            <person name="Calhoun S."/>
            <person name="Haridas S."/>
            <person name="Kuo A."/>
            <person name="Mondo S."/>
            <person name="Pangilinan J."/>
            <person name="Riley R."/>
            <person name="LaButti K."/>
            <person name="Andreopoulos B."/>
            <person name="Lipzen A."/>
            <person name="Chen C."/>
            <person name="Yan M."/>
            <person name="Daum C."/>
            <person name="Ng V."/>
            <person name="Clum A."/>
            <person name="Steindorff A."/>
            <person name="Ohm R.A."/>
            <person name="Martin F."/>
            <person name="Silar P."/>
            <person name="Natvig D.O."/>
            <person name="Lalanne C."/>
            <person name="Gautier V."/>
            <person name="Ament-Velasquez S.L."/>
            <person name="Kruys A."/>
            <person name="Hutchinson M.I."/>
            <person name="Powell A.J."/>
            <person name="Barry K."/>
            <person name="Miller A.N."/>
            <person name="Grigoriev I.V."/>
            <person name="Debuchy R."/>
            <person name="Gladieux P."/>
            <person name="Hiltunen Thoren M."/>
            <person name="Johannesson H."/>
        </authorList>
    </citation>
    <scope>NUCLEOTIDE SEQUENCE</scope>
    <source>
        <strain evidence="2">PSN293</strain>
    </source>
</reference>
<dbReference type="EMBL" id="MU858045">
    <property type="protein sequence ID" value="KAK4220073.1"/>
    <property type="molecule type" value="Genomic_DNA"/>
</dbReference>
<gene>
    <name evidence="2" type="ORF">QBC37DRAFT_393855</name>
</gene>
<evidence type="ECO:0000313" key="3">
    <source>
        <dbReference type="Proteomes" id="UP001301769"/>
    </source>
</evidence>
<feature type="region of interest" description="Disordered" evidence="1">
    <location>
        <begin position="598"/>
        <end position="714"/>
    </location>
</feature>
<feature type="region of interest" description="Disordered" evidence="1">
    <location>
        <begin position="76"/>
        <end position="194"/>
    </location>
</feature>
<feature type="compositionally biased region" description="Low complexity" evidence="1">
    <location>
        <begin position="250"/>
        <end position="260"/>
    </location>
</feature>
<reference evidence="2" key="2">
    <citation type="submission" date="2023-05" db="EMBL/GenBank/DDBJ databases">
        <authorList>
            <consortium name="Lawrence Berkeley National Laboratory"/>
            <person name="Steindorff A."/>
            <person name="Hensen N."/>
            <person name="Bonometti L."/>
            <person name="Westerberg I."/>
            <person name="Brannstrom I.O."/>
            <person name="Guillou S."/>
            <person name="Cros-Aarteil S."/>
            <person name="Calhoun S."/>
            <person name="Haridas S."/>
            <person name="Kuo A."/>
            <person name="Mondo S."/>
            <person name="Pangilinan J."/>
            <person name="Riley R."/>
            <person name="Labutti K."/>
            <person name="Andreopoulos B."/>
            <person name="Lipzen A."/>
            <person name="Chen C."/>
            <person name="Yanf M."/>
            <person name="Daum C."/>
            <person name="Ng V."/>
            <person name="Clum A."/>
            <person name="Ohm R."/>
            <person name="Martin F."/>
            <person name="Silar P."/>
            <person name="Natvig D."/>
            <person name="Lalanne C."/>
            <person name="Gautier V."/>
            <person name="Ament-Velasquez S.L."/>
            <person name="Kruys A."/>
            <person name="Hutchinson M.I."/>
            <person name="Powell A.J."/>
            <person name="Barry K."/>
            <person name="Miller A.N."/>
            <person name="Grigoriev I.V."/>
            <person name="Debuchy R."/>
            <person name="Gladieux P."/>
            <person name="Thoren M.H."/>
            <person name="Johannesson H."/>
        </authorList>
    </citation>
    <scope>NUCLEOTIDE SEQUENCE</scope>
    <source>
        <strain evidence="2">PSN293</strain>
    </source>
</reference>
<feature type="compositionally biased region" description="Basic residues" evidence="1">
    <location>
        <begin position="281"/>
        <end position="295"/>
    </location>
</feature>
<dbReference type="Proteomes" id="UP001301769">
    <property type="component" value="Unassembled WGS sequence"/>
</dbReference>
<evidence type="ECO:0000313" key="2">
    <source>
        <dbReference type="EMBL" id="KAK4220073.1"/>
    </source>
</evidence>
<accession>A0AAN7BDL3</accession>
<dbReference type="AlphaFoldDB" id="A0AAN7BDL3"/>
<evidence type="ECO:0000256" key="1">
    <source>
        <dbReference type="SAM" id="MobiDB-lite"/>
    </source>
</evidence>
<proteinExistence type="predicted"/>
<comment type="caution">
    <text evidence="2">The sequence shown here is derived from an EMBL/GenBank/DDBJ whole genome shotgun (WGS) entry which is preliminary data.</text>
</comment>
<name>A0AAN7BDL3_9PEZI</name>
<protein>
    <submittedName>
        <fullName evidence="2">Uncharacterized protein</fullName>
    </submittedName>
</protein>
<feature type="compositionally biased region" description="Polar residues" evidence="1">
    <location>
        <begin position="339"/>
        <end position="352"/>
    </location>
</feature>
<sequence>MLSRPALSIRRLINQKKQAGVEVEEDPFYLPDEIDTIKAAYKDGKGRTWKTSLMRRPASKLTFDIPRSEDIHRISLIPPFPDTPHSSRSSLCSCENGAIHASPRSSPGITHHPSPRSSPLLRPQQADHMYPVRGSSRSPSRMPMEPPHSPPLTPQPSQYGTSPEPDSDLSDCNTRESSMENGRVSQDQEATEQYLDKLIRETDEAFKLQDAFVDAKLPSPGLPEHREAFQVQDEIPLPLTPTRPTRARSQRLSQSSLKSATKAHVKPSLAPNAARSIQNPKTKRTRSKKSRKRSRAITSQASRWGLSESAKDFTIRLFSRIEADEMLPESTLREIRMSRASQKPSAKQNESAVTGVETDEHGARIDSPYPRAGHPPVAEQVETPRSSVSKSDEIDRDSCATPKPEPQPQEHGQHPSHDRAADAHVELEDDEDTLPIMMMMDDSKTSLKGSAPVPPPPKRSPPRRLPSRQLPPLPTIPEIIATGPDNSILSPTSMLPSSGSAARINKDDYVFLPTTRYTITMPTFCHGPVRLAKADLPMGKFAVDDTLDWTAFQMAILGGAGDFFSEPTDYSRPSEAELDELEDIASWFAGFGLGGAGALVTEEDSPSPEPADRPRSVSTYKNSRTGHRSSGKRRSSRISPRISQSRQEMQERRPSAANILTTSSRLSVEAPIPVIVEPRPTTPKASSNPRTSSSIGSSPDPSSTASSTPRQISPKEMGFQPLMAEAQPRRYLFAGAALAANNNNGGGASSAPRSLNHIGLAIDPTRRPSVDSVHSLPQSPMLDLVVSRDVEGNEYVVPMGFNLGHDLGDFLKWEADNVYAPGYGLEP</sequence>
<feature type="compositionally biased region" description="Pro residues" evidence="1">
    <location>
        <begin position="144"/>
        <end position="154"/>
    </location>
</feature>
<feature type="compositionally biased region" description="Low complexity" evidence="1">
    <location>
        <begin position="637"/>
        <end position="646"/>
    </location>
</feature>
<feature type="region of interest" description="Disordered" evidence="1">
    <location>
        <begin position="218"/>
        <end position="302"/>
    </location>
</feature>
<organism evidence="2 3">
    <name type="scientific">Rhypophila decipiens</name>
    <dbReference type="NCBI Taxonomy" id="261697"/>
    <lineage>
        <taxon>Eukaryota</taxon>
        <taxon>Fungi</taxon>
        <taxon>Dikarya</taxon>
        <taxon>Ascomycota</taxon>
        <taxon>Pezizomycotina</taxon>
        <taxon>Sordariomycetes</taxon>
        <taxon>Sordariomycetidae</taxon>
        <taxon>Sordariales</taxon>
        <taxon>Naviculisporaceae</taxon>
        <taxon>Rhypophila</taxon>
    </lineage>
</organism>
<keyword evidence="3" id="KW-1185">Reference proteome</keyword>
<feature type="compositionally biased region" description="Basic and acidic residues" evidence="1">
    <location>
        <begin position="411"/>
        <end position="422"/>
    </location>
</feature>